<keyword evidence="9" id="KW-1185">Reference proteome</keyword>
<dbReference type="PANTHER" id="PTHR12308:SF84">
    <property type="entry name" value="ANOCTAMIN"/>
    <property type="match status" value="1"/>
</dbReference>
<organism evidence="8 9">
    <name type="scientific">Tropilaelaps mercedesae</name>
    <dbReference type="NCBI Taxonomy" id="418985"/>
    <lineage>
        <taxon>Eukaryota</taxon>
        <taxon>Metazoa</taxon>
        <taxon>Ecdysozoa</taxon>
        <taxon>Arthropoda</taxon>
        <taxon>Chelicerata</taxon>
        <taxon>Arachnida</taxon>
        <taxon>Acari</taxon>
        <taxon>Parasitiformes</taxon>
        <taxon>Mesostigmata</taxon>
        <taxon>Gamasina</taxon>
        <taxon>Dermanyssoidea</taxon>
        <taxon>Laelapidae</taxon>
        <taxon>Tropilaelaps</taxon>
    </lineage>
</organism>
<dbReference type="InterPro" id="IPR007632">
    <property type="entry name" value="Anoctamin"/>
</dbReference>
<feature type="transmembrane region" description="Helical" evidence="6">
    <location>
        <begin position="94"/>
        <end position="117"/>
    </location>
</feature>
<evidence type="ECO:0000256" key="1">
    <source>
        <dbReference type="ARBA" id="ARBA00004141"/>
    </source>
</evidence>
<feature type="domain" description="Anoctamin transmembrane" evidence="7">
    <location>
        <begin position="2"/>
        <end position="267"/>
    </location>
</feature>
<keyword evidence="5 6" id="KW-0472">Membrane</keyword>
<evidence type="ECO:0000256" key="5">
    <source>
        <dbReference type="ARBA" id="ARBA00023136"/>
    </source>
</evidence>
<feature type="transmembrane region" description="Helical" evidence="6">
    <location>
        <begin position="145"/>
        <end position="169"/>
    </location>
</feature>
<evidence type="ECO:0000256" key="2">
    <source>
        <dbReference type="ARBA" id="ARBA00009671"/>
    </source>
</evidence>
<keyword evidence="3 6" id="KW-0812">Transmembrane</keyword>
<comment type="caution">
    <text evidence="8">The sequence shown here is derived from an EMBL/GenBank/DDBJ whole genome shotgun (WGS) entry which is preliminary data.</text>
</comment>
<dbReference type="AlphaFoldDB" id="A0A1V9XL17"/>
<dbReference type="EMBL" id="MNPL01008469">
    <property type="protein sequence ID" value="OQR74225.1"/>
    <property type="molecule type" value="Genomic_DNA"/>
</dbReference>
<dbReference type="Pfam" id="PF04547">
    <property type="entry name" value="Anoctamin"/>
    <property type="match status" value="1"/>
</dbReference>
<protein>
    <recommendedName>
        <fullName evidence="6">Anoctamin</fullName>
    </recommendedName>
</protein>
<dbReference type="GO" id="GO:0005254">
    <property type="term" value="F:chloride channel activity"/>
    <property type="evidence" value="ECO:0007669"/>
    <property type="project" value="TreeGrafter"/>
</dbReference>
<comment type="similarity">
    <text evidence="2 6">Belongs to the anoctamin family.</text>
</comment>
<dbReference type="InterPro" id="IPR049452">
    <property type="entry name" value="Anoctamin_TM"/>
</dbReference>
<evidence type="ECO:0000256" key="3">
    <source>
        <dbReference type="ARBA" id="ARBA00022692"/>
    </source>
</evidence>
<evidence type="ECO:0000256" key="4">
    <source>
        <dbReference type="ARBA" id="ARBA00022989"/>
    </source>
</evidence>
<dbReference type="Proteomes" id="UP000192247">
    <property type="component" value="Unassembled WGS sequence"/>
</dbReference>
<proteinExistence type="inferred from homology"/>
<comment type="caution">
    <text evidence="6">Lacks conserved residue(s) required for the propagation of feature annotation.</text>
</comment>
<sequence>GRFVGYPGHYTHLLGLRNEECSGSDCLSELAQQLAIIMIGKQTINNAQELLIPKLQNWWNRKRSQFHEDGKLTQWEQDYTLSPNEGLFQEYLEMVLQFGFITIFVAAFPLAPLFALLNNWIEIRLDAHKFVCETRRSVPERAQNIGIWFSILELLSRIAVISNAFLIAFTSDFLPRMLYRYGYDYGSLEGYLNFTLSVAPEGALSQTCRYRDFRDSQGYRTTFYWKLLAVRFAFVLIFEHVVFAICGLIDIVVPDVPHDVTIKVKRERYLAKQALTDSDHILKIVGNDEALDDDEEAASRGATYINETSLDPPHQPDFR</sequence>
<name>A0A1V9XL17_9ACAR</name>
<comment type="subcellular location">
    <subcellularLocation>
        <location evidence="1 6">Membrane</location>
        <topology evidence="1 6">Multi-pass membrane protein</topology>
    </subcellularLocation>
</comment>
<evidence type="ECO:0000313" key="8">
    <source>
        <dbReference type="EMBL" id="OQR74225.1"/>
    </source>
</evidence>
<dbReference type="GO" id="GO:0005886">
    <property type="term" value="C:plasma membrane"/>
    <property type="evidence" value="ECO:0007669"/>
    <property type="project" value="TreeGrafter"/>
</dbReference>
<feature type="non-terminal residue" evidence="8">
    <location>
        <position position="1"/>
    </location>
</feature>
<keyword evidence="4 6" id="KW-1133">Transmembrane helix</keyword>
<accession>A0A1V9XL17</accession>
<gene>
    <name evidence="8" type="ORF">BIW11_09213</name>
</gene>
<evidence type="ECO:0000256" key="6">
    <source>
        <dbReference type="RuleBase" id="RU280814"/>
    </source>
</evidence>
<dbReference type="PANTHER" id="PTHR12308">
    <property type="entry name" value="ANOCTAMIN"/>
    <property type="match status" value="1"/>
</dbReference>
<evidence type="ECO:0000259" key="7">
    <source>
        <dbReference type="Pfam" id="PF04547"/>
    </source>
</evidence>
<evidence type="ECO:0000313" key="9">
    <source>
        <dbReference type="Proteomes" id="UP000192247"/>
    </source>
</evidence>
<reference evidence="8 9" key="1">
    <citation type="journal article" date="2017" name="Gigascience">
        <title>Draft genome of the honey bee ectoparasitic mite, Tropilaelaps mercedesae, is shaped by the parasitic life history.</title>
        <authorList>
            <person name="Dong X."/>
            <person name="Armstrong S.D."/>
            <person name="Xia D."/>
            <person name="Makepeace B.L."/>
            <person name="Darby A.C."/>
            <person name="Kadowaki T."/>
        </authorList>
    </citation>
    <scope>NUCLEOTIDE SEQUENCE [LARGE SCALE GENOMIC DNA]</scope>
    <source>
        <strain evidence="8">Wuxi-XJTLU</strain>
    </source>
</reference>
<dbReference type="OrthoDB" id="6431562at2759"/>
<dbReference type="InParanoid" id="A0A1V9XL17"/>
<feature type="transmembrane region" description="Helical" evidence="6">
    <location>
        <begin position="228"/>
        <end position="253"/>
    </location>
</feature>